<name>A0ABQ9D5G0_9PASS</name>
<reference evidence="2" key="1">
    <citation type="submission" date="2019-10" db="EMBL/GenBank/DDBJ databases">
        <authorList>
            <person name="Soares A.E.R."/>
            <person name="Aleixo A."/>
            <person name="Schneider P."/>
            <person name="Miyaki C.Y."/>
            <person name="Schneider M.P."/>
            <person name="Mello C."/>
            <person name="Vasconcelos A.T.R."/>
        </authorList>
    </citation>
    <scope>NUCLEOTIDE SEQUENCE</scope>
    <source>
        <tissue evidence="2">Muscle</tissue>
    </source>
</reference>
<gene>
    <name evidence="2" type="ORF">WISP_95664</name>
</gene>
<proteinExistence type="predicted"/>
<protein>
    <submittedName>
        <fullName evidence="2">Uncharacterized protein</fullName>
    </submittedName>
</protein>
<evidence type="ECO:0000313" key="2">
    <source>
        <dbReference type="EMBL" id="KAJ7412564.1"/>
    </source>
</evidence>
<sequence>MAHVYFGISFETYVLAETIWIHEARLREDLIYVYTFLKGSYQKDGERFSQWCRKLNKRQQEETDAQEFPPEHEKELHSEDDQALEQVAQRGCGVSLPGDIQKLSGHNLEYLSLGDFA</sequence>
<feature type="compositionally biased region" description="Basic and acidic residues" evidence="1">
    <location>
        <begin position="69"/>
        <end position="80"/>
    </location>
</feature>
<evidence type="ECO:0000313" key="3">
    <source>
        <dbReference type="Proteomes" id="UP001145742"/>
    </source>
</evidence>
<organism evidence="2 3">
    <name type="scientific">Willisornis vidua</name>
    <name type="common">Xingu scale-backed antbird</name>
    <dbReference type="NCBI Taxonomy" id="1566151"/>
    <lineage>
        <taxon>Eukaryota</taxon>
        <taxon>Metazoa</taxon>
        <taxon>Chordata</taxon>
        <taxon>Craniata</taxon>
        <taxon>Vertebrata</taxon>
        <taxon>Euteleostomi</taxon>
        <taxon>Archelosauria</taxon>
        <taxon>Archosauria</taxon>
        <taxon>Dinosauria</taxon>
        <taxon>Saurischia</taxon>
        <taxon>Theropoda</taxon>
        <taxon>Coelurosauria</taxon>
        <taxon>Aves</taxon>
        <taxon>Neognathae</taxon>
        <taxon>Neoaves</taxon>
        <taxon>Telluraves</taxon>
        <taxon>Australaves</taxon>
        <taxon>Passeriformes</taxon>
        <taxon>Thamnophilidae</taxon>
        <taxon>Willisornis</taxon>
    </lineage>
</organism>
<dbReference type="Proteomes" id="UP001145742">
    <property type="component" value="Unassembled WGS sequence"/>
</dbReference>
<evidence type="ECO:0000256" key="1">
    <source>
        <dbReference type="SAM" id="MobiDB-lite"/>
    </source>
</evidence>
<comment type="caution">
    <text evidence="2">The sequence shown here is derived from an EMBL/GenBank/DDBJ whole genome shotgun (WGS) entry which is preliminary data.</text>
</comment>
<dbReference type="EMBL" id="WHWB01034226">
    <property type="protein sequence ID" value="KAJ7412564.1"/>
    <property type="molecule type" value="Genomic_DNA"/>
</dbReference>
<accession>A0ABQ9D5G0</accession>
<feature type="region of interest" description="Disordered" evidence="1">
    <location>
        <begin position="60"/>
        <end position="82"/>
    </location>
</feature>
<keyword evidence="3" id="KW-1185">Reference proteome</keyword>